<proteinExistence type="predicted"/>
<feature type="transmembrane region" description="Helical" evidence="2">
    <location>
        <begin position="45"/>
        <end position="67"/>
    </location>
</feature>
<keyword evidence="2" id="KW-1133">Transmembrane helix</keyword>
<keyword evidence="2" id="KW-0472">Membrane</keyword>
<name>A0AAD5RR93_9PEZI</name>
<dbReference type="EMBL" id="JAKWBI020000151">
    <property type="protein sequence ID" value="KAJ2901449.1"/>
    <property type="molecule type" value="Genomic_DNA"/>
</dbReference>
<evidence type="ECO:0000313" key="4">
    <source>
        <dbReference type="Proteomes" id="UP001201980"/>
    </source>
</evidence>
<protein>
    <submittedName>
        <fullName evidence="3">Uncharacterized protein</fullName>
    </submittedName>
</protein>
<comment type="caution">
    <text evidence="3">The sequence shown here is derived from an EMBL/GenBank/DDBJ whole genome shotgun (WGS) entry which is preliminary data.</text>
</comment>
<keyword evidence="4" id="KW-1185">Reference proteome</keyword>
<reference evidence="3" key="1">
    <citation type="submission" date="2022-07" db="EMBL/GenBank/DDBJ databases">
        <title>Draft genome sequence of Zalerion maritima ATCC 34329, a (micro)plastics degrading marine fungus.</title>
        <authorList>
            <person name="Paco A."/>
            <person name="Goncalves M.F.M."/>
            <person name="Rocha-Santos T.A.P."/>
            <person name="Alves A."/>
        </authorList>
    </citation>
    <scope>NUCLEOTIDE SEQUENCE</scope>
    <source>
        <strain evidence="3">ATCC 34329</strain>
    </source>
</reference>
<accession>A0AAD5RR93</accession>
<dbReference type="Proteomes" id="UP001201980">
    <property type="component" value="Unassembled WGS sequence"/>
</dbReference>
<keyword evidence="2" id="KW-0812">Transmembrane</keyword>
<evidence type="ECO:0000256" key="1">
    <source>
        <dbReference type="SAM" id="MobiDB-lite"/>
    </source>
</evidence>
<evidence type="ECO:0000256" key="2">
    <source>
        <dbReference type="SAM" id="Phobius"/>
    </source>
</evidence>
<feature type="region of interest" description="Disordered" evidence="1">
    <location>
        <begin position="1"/>
        <end position="29"/>
    </location>
</feature>
<organism evidence="3 4">
    <name type="scientific">Zalerion maritima</name>
    <dbReference type="NCBI Taxonomy" id="339359"/>
    <lineage>
        <taxon>Eukaryota</taxon>
        <taxon>Fungi</taxon>
        <taxon>Dikarya</taxon>
        <taxon>Ascomycota</taxon>
        <taxon>Pezizomycotina</taxon>
        <taxon>Sordariomycetes</taxon>
        <taxon>Lulworthiomycetidae</taxon>
        <taxon>Lulworthiales</taxon>
        <taxon>Lulworthiaceae</taxon>
        <taxon>Zalerion</taxon>
    </lineage>
</organism>
<dbReference type="AlphaFoldDB" id="A0AAD5RR93"/>
<sequence>MSSPPHLPIESTDSTLNNETSSGLERLEQTMNQVTSVPWGEVFKIGAIGAAIGVGIGAAIVGAIWYGRVRRQRKLERGLGGVGYA</sequence>
<gene>
    <name evidence="3" type="ORF">MKZ38_001837</name>
</gene>
<feature type="compositionally biased region" description="Polar residues" evidence="1">
    <location>
        <begin position="11"/>
        <end position="29"/>
    </location>
</feature>
<evidence type="ECO:0000313" key="3">
    <source>
        <dbReference type="EMBL" id="KAJ2901449.1"/>
    </source>
</evidence>